<dbReference type="InterPro" id="IPR013901">
    <property type="entry name" value="Anthrone_oxy"/>
</dbReference>
<dbReference type="AlphaFoldDB" id="Q1IKL7"/>
<name>Q1IKL7_KORVE</name>
<dbReference type="KEGG" id="aba:Acid345_3582"/>
<accession>Q1IKL7</accession>
<keyword evidence="1" id="KW-0472">Membrane</keyword>
<dbReference type="RefSeq" id="WP_011524382.1">
    <property type="nucleotide sequence ID" value="NC_008009.1"/>
</dbReference>
<keyword evidence="1" id="KW-0812">Transmembrane</keyword>
<dbReference type="EnsemblBacteria" id="ABF42583">
    <property type="protein sequence ID" value="ABF42583"/>
    <property type="gene ID" value="Acid345_3582"/>
</dbReference>
<keyword evidence="3" id="KW-1185">Reference proteome</keyword>
<evidence type="ECO:0000313" key="2">
    <source>
        <dbReference type="EMBL" id="ABF42583.1"/>
    </source>
</evidence>
<dbReference type="OrthoDB" id="119926at2"/>
<dbReference type="HOGENOM" id="CLU_111152_1_3_0"/>
<dbReference type="STRING" id="204669.Acid345_3582"/>
<evidence type="ECO:0000313" key="3">
    <source>
        <dbReference type="Proteomes" id="UP000002432"/>
    </source>
</evidence>
<proteinExistence type="predicted"/>
<dbReference type="EMBL" id="CP000360">
    <property type="protein sequence ID" value="ABF42583.1"/>
    <property type="molecule type" value="Genomic_DNA"/>
</dbReference>
<feature type="transmembrane region" description="Helical" evidence="1">
    <location>
        <begin position="80"/>
        <end position="102"/>
    </location>
</feature>
<dbReference type="Pfam" id="PF08592">
    <property type="entry name" value="Anthrone_oxy"/>
    <property type="match status" value="1"/>
</dbReference>
<reference evidence="2 3" key="1">
    <citation type="journal article" date="2009" name="Appl. Environ. Microbiol.">
        <title>Three genomes from the phylum Acidobacteria provide insight into the lifestyles of these microorganisms in soils.</title>
        <authorList>
            <person name="Ward N.L."/>
            <person name="Challacombe J.F."/>
            <person name="Janssen P.H."/>
            <person name="Henrissat B."/>
            <person name="Coutinho P.M."/>
            <person name="Wu M."/>
            <person name="Xie G."/>
            <person name="Haft D.H."/>
            <person name="Sait M."/>
            <person name="Badger J."/>
            <person name="Barabote R.D."/>
            <person name="Bradley B."/>
            <person name="Brettin T.S."/>
            <person name="Brinkac L.M."/>
            <person name="Bruce D."/>
            <person name="Creasy T."/>
            <person name="Daugherty S.C."/>
            <person name="Davidsen T.M."/>
            <person name="DeBoy R.T."/>
            <person name="Detter J.C."/>
            <person name="Dodson R.J."/>
            <person name="Durkin A.S."/>
            <person name="Ganapathy A."/>
            <person name="Gwinn-Giglio M."/>
            <person name="Han C.S."/>
            <person name="Khouri H."/>
            <person name="Kiss H."/>
            <person name="Kothari S.P."/>
            <person name="Madupu R."/>
            <person name="Nelson K.E."/>
            <person name="Nelson W.C."/>
            <person name="Paulsen I."/>
            <person name="Penn K."/>
            <person name="Ren Q."/>
            <person name="Rosovitz M.J."/>
            <person name="Selengut J.D."/>
            <person name="Shrivastava S."/>
            <person name="Sullivan S.A."/>
            <person name="Tapia R."/>
            <person name="Thompson L.S."/>
            <person name="Watkins K.L."/>
            <person name="Yang Q."/>
            <person name="Yu C."/>
            <person name="Zafar N."/>
            <person name="Zhou L."/>
            <person name="Kuske C.R."/>
        </authorList>
    </citation>
    <scope>NUCLEOTIDE SEQUENCE [LARGE SCALE GENOMIC DNA]</scope>
    <source>
        <strain evidence="2 3">Ellin345</strain>
    </source>
</reference>
<protein>
    <submittedName>
        <fullName evidence="2">Membrane protein</fullName>
    </submittedName>
</protein>
<sequence length="150" mass="16756">MIIHLSAILVLGLMCGSELNVGAFAHPVLNAQNLDVHVPVRAALAKLLGRVMPFWMAGSTLLMLVLLLPFEGLNRTAWRFAAIAFALQVFAVVFSLIFPVPINNRILRWTPETVPQDWQAQEHRWDAYHAFRTLALIVAFGLLTLSLAMR</sequence>
<dbReference type="Proteomes" id="UP000002432">
    <property type="component" value="Chromosome"/>
</dbReference>
<keyword evidence="1" id="KW-1133">Transmembrane helix</keyword>
<feature type="transmembrane region" description="Helical" evidence="1">
    <location>
        <begin position="47"/>
        <end position="68"/>
    </location>
</feature>
<organism evidence="2 3">
    <name type="scientific">Koribacter versatilis (strain Ellin345)</name>
    <dbReference type="NCBI Taxonomy" id="204669"/>
    <lineage>
        <taxon>Bacteria</taxon>
        <taxon>Pseudomonadati</taxon>
        <taxon>Acidobacteriota</taxon>
        <taxon>Terriglobia</taxon>
        <taxon>Terriglobales</taxon>
        <taxon>Candidatus Korobacteraceae</taxon>
        <taxon>Candidatus Korobacter</taxon>
    </lineage>
</organism>
<dbReference type="eggNOG" id="ENOG5030UGF">
    <property type="taxonomic scope" value="Bacteria"/>
</dbReference>
<evidence type="ECO:0000256" key="1">
    <source>
        <dbReference type="SAM" id="Phobius"/>
    </source>
</evidence>
<gene>
    <name evidence="2" type="ordered locus">Acid345_3582</name>
</gene>
<feature type="transmembrane region" description="Helical" evidence="1">
    <location>
        <begin position="130"/>
        <end position="149"/>
    </location>
</feature>